<evidence type="ECO:0000256" key="14">
    <source>
        <dbReference type="SAM" id="MobiDB-lite"/>
    </source>
</evidence>
<evidence type="ECO:0000256" key="9">
    <source>
        <dbReference type="ARBA" id="ARBA00047761"/>
    </source>
</evidence>
<comment type="catalytic activity">
    <reaction evidence="10 12">
        <text>O-phospho-L-threonyl-[protein] + H2O = L-threonyl-[protein] + phosphate</text>
        <dbReference type="Rhea" id="RHEA:47004"/>
        <dbReference type="Rhea" id="RHEA-COMP:11060"/>
        <dbReference type="Rhea" id="RHEA-COMP:11605"/>
        <dbReference type="ChEBI" id="CHEBI:15377"/>
        <dbReference type="ChEBI" id="CHEBI:30013"/>
        <dbReference type="ChEBI" id="CHEBI:43474"/>
        <dbReference type="ChEBI" id="CHEBI:61977"/>
        <dbReference type="EC" id="3.1.3.16"/>
    </reaction>
</comment>
<keyword evidence="6 12" id="KW-0862">Zinc</keyword>
<evidence type="ECO:0000256" key="11">
    <source>
        <dbReference type="PROSITE-ProRule" id="PRU00812"/>
    </source>
</evidence>
<comment type="function">
    <text evidence="12">Putative RNA polymerase II subunit B1 C-terminal domain (CTD) phosphatase involved in RNA polymerase II transcription regulation.</text>
</comment>
<keyword evidence="7 12" id="KW-0904">Protein phosphatase</keyword>
<protein>
    <recommendedName>
        <fullName evidence="12">RNA polymerase II subunit B1 CTD phosphatase RPAP2 homolog</fullName>
        <ecNumber evidence="12">3.1.3.16</ecNumber>
    </recommendedName>
</protein>
<evidence type="ECO:0000256" key="8">
    <source>
        <dbReference type="ARBA" id="ARBA00023242"/>
    </source>
</evidence>
<keyword evidence="4 12" id="KW-0863">Zinc-finger</keyword>
<feature type="compositionally biased region" description="Pro residues" evidence="14">
    <location>
        <begin position="315"/>
        <end position="327"/>
    </location>
</feature>
<dbReference type="EC" id="3.1.3.16" evidence="12"/>
<evidence type="ECO:0000256" key="13">
    <source>
        <dbReference type="SAM" id="Coils"/>
    </source>
</evidence>
<proteinExistence type="inferred from homology"/>
<feature type="region of interest" description="Disordered" evidence="14">
    <location>
        <begin position="1"/>
        <end position="70"/>
    </location>
</feature>
<evidence type="ECO:0000256" key="3">
    <source>
        <dbReference type="ARBA" id="ARBA00022723"/>
    </source>
</evidence>
<gene>
    <name evidence="16" type="ORF">IAS62_000123</name>
</gene>
<dbReference type="InterPro" id="IPR038534">
    <property type="entry name" value="Rtr1/RPAP2_sf"/>
</dbReference>
<feature type="domain" description="RTR1-type" evidence="15">
    <location>
        <begin position="111"/>
        <end position="198"/>
    </location>
</feature>
<evidence type="ECO:0000259" key="15">
    <source>
        <dbReference type="PROSITE" id="PS51479"/>
    </source>
</evidence>
<evidence type="ECO:0000256" key="1">
    <source>
        <dbReference type="ARBA" id="ARBA00004123"/>
    </source>
</evidence>
<feature type="region of interest" description="Disordered" evidence="14">
    <location>
        <begin position="234"/>
        <end position="269"/>
    </location>
</feature>
<dbReference type="GeneID" id="89986899"/>
<evidence type="ECO:0000256" key="10">
    <source>
        <dbReference type="ARBA" id="ARBA00048336"/>
    </source>
</evidence>
<feature type="compositionally biased region" description="Acidic residues" evidence="14">
    <location>
        <begin position="377"/>
        <end position="386"/>
    </location>
</feature>
<evidence type="ECO:0000313" key="17">
    <source>
        <dbReference type="Proteomes" id="UP001432216"/>
    </source>
</evidence>
<evidence type="ECO:0000256" key="12">
    <source>
        <dbReference type="RuleBase" id="RU367080"/>
    </source>
</evidence>
<comment type="catalytic activity">
    <reaction evidence="9 12">
        <text>O-phospho-L-seryl-[protein] + H2O = L-seryl-[protein] + phosphate</text>
        <dbReference type="Rhea" id="RHEA:20629"/>
        <dbReference type="Rhea" id="RHEA-COMP:9863"/>
        <dbReference type="Rhea" id="RHEA-COMP:11604"/>
        <dbReference type="ChEBI" id="CHEBI:15377"/>
        <dbReference type="ChEBI" id="CHEBI:29999"/>
        <dbReference type="ChEBI" id="CHEBI:43474"/>
        <dbReference type="ChEBI" id="CHEBI:83421"/>
        <dbReference type="EC" id="3.1.3.16"/>
    </reaction>
</comment>
<dbReference type="InterPro" id="IPR007308">
    <property type="entry name" value="Rtr1/RPAP2_dom"/>
</dbReference>
<dbReference type="InterPro" id="IPR039693">
    <property type="entry name" value="Rtr1/RPAP2"/>
</dbReference>
<feature type="compositionally biased region" description="Low complexity" evidence="14">
    <location>
        <begin position="8"/>
        <end position="20"/>
    </location>
</feature>
<feature type="region of interest" description="Disordered" evidence="14">
    <location>
        <begin position="288"/>
        <end position="350"/>
    </location>
</feature>
<comment type="subcellular location">
    <subcellularLocation>
        <location evidence="1 12">Nucleus</location>
    </subcellularLocation>
</comment>
<keyword evidence="8 12" id="KW-0539">Nucleus</keyword>
<evidence type="ECO:0000256" key="2">
    <source>
        <dbReference type="ARBA" id="ARBA00005676"/>
    </source>
</evidence>
<dbReference type="EMBL" id="CP143806">
    <property type="protein sequence ID" value="WVO18851.1"/>
    <property type="molecule type" value="Genomic_DNA"/>
</dbReference>
<dbReference type="PANTHER" id="PTHR14732:SF0">
    <property type="entry name" value="RNA POLYMERASE II SUBUNIT B1 CTD PHOSPHATASE RPAP2-RELATED"/>
    <property type="match status" value="1"/>
</dbReference>
<dbReference type="PROSITE" id="PS51479">
    <property type="entry name" value="ZF_RTR1"/>
    <property type="match status" value="1"/>
</dbReference>
<feature type="compositionally biased region" description="Low complexity" evidence="14">
    <location>
        <begin position="328"/>
        <end position="350"/>
    </location>
</feature>
<keyword evidence="5 12" id="KW-0378">Hydrolase</keyword>
<dbReference type="Gene3D" id="1.25.40.820">
    <property type="match status" value="1"/>
</dbReference>
<dbReference type="Pfam" id="PF04181">
    <property type="entry name" value="RPAP2_Rtr1"/>
    <property type="match status" value="1"/>
</dbReference>
<evidence type="ECO:0000256" key="7">
    <source>
        <dbReference type="ARBA" id="ARBA00022912"/>
    </source>
</evidence>
<feature type="coiled-coil region" evidence="13">
    <location>
        <begin position="78"/>
        <end position="105"/>
    </location>
</feature>
<feature type="compositionally biased region" description="Low complexity" evidence="14">
    <location>
        <begin position="259"/>
        <end position="269"/>
    </location>
</feature>
<reference evidence="16 17" key="1">
    <citation type="submission" date="2024-01" db="EMBL/GenBank/DDBJ databases">
        <title>Comparative genomics of Cryptococcus and Kwoniella reveals pathogenesis evolution and contrasting modes of karyotype evolution via chromosome fusion or intercentromeric recombination.</title>
        <authorList>
            <person name="Coelho M.A."/>
            <person name="David-Palma M."/>
            <person name="Shea T."/>
            <person name="Bowers K."/>
            <person name="McGinley-Smith S."/>
            <person name="Mohammad A.W."/>
            <person name="Gnirke A."/>
            <person name="Yurkov A.M."/>
            <person name="Nowrousian M."/>
            <person name="Sun S."/>
            <person name="Cuomo C.A."/>
            <person name="Heitman J."/>
        </authorList>
    </citation>
    <scope>NUCLEOTIDE SEQUENCE [LARGE SCALE GENOMIC DNA]</scope>
    <source>
        <strain evidence="16 17">7685027</strain>
    </source>
</reference>
<evidence type="ECO:0000256" key="6">
    <source>
        <dbReference type="ARBA" id="ARBA00022833"/>
    </source>
</evidence>
<keyword evidence="17" id="KW-1185">Reference proteome</keyword>
<dbReference type="Proteomes" id="UP001432216">
    <property type="component" value="Chromosome 1"/>
</dbReference>
<name>A0ABZ2AJZ3_9TREE</name>
<evidence type="ECO:0000256" key="4">
    <source>
        <dbReference type="ARBA" id="ARBA00022771"/>
    </source>
</evidence>
<keyword evidence="3 12" id="KW-0479">Metal-binding</keyword>
<dbReference type="PANTHER" id="PTHR14732">
    <property type="entry name" value="RNA POLYMERASE II SUBUNIT B1 CTD PHOSPHATASE RPAP2-RELATED"/>
    <property type="match status" value="1"/>
</dbReference>
<keyword evidence="13" id="KW-0175">Coiled coil</keyword>
<evidence type="ECO:0000313" key="16">
    <source>
        <dbReference type="EMBL" id="WVO18851.1"/>
    </source>
</evidence>
<sequence length="422" mass="46121">MPIPIPTSQPSSAAAASTPAPVVPPVPRNPVRLSVAARDHSQPSAGPSTASSTRVQANSIPSVDDSIAPAGGEDAEALKRAAIRKAQLQRRVERWMDKLMEETVDRATFKKSVSHFTPLNYLEITHERHLNSLCSYPVCPNPPYRPYSSSRRFVISTRARTIKPKEGNEEEGYCSKKCKARSGWVEGKLDREAVWLRGKVEDIELLEELEERGEVDLEAMMKEEPRMANRRESIARATPSPLPKPALPPKQIISNPKQPLASESPAPAPSANTVISLIESLTIHERPVPSFAPAPASPSGPADHPTSSQVLPAIEPQPQPLPLPQPQPQSQSSLSAHARRNPNSLLSTSSTLTRSLLSATNSIPAAAISQSSRHGDDSEEEESEVSEWEREMSFGEETEEVKGWFEEAMAAREMLGDKEETE</sequence>
<comment type="similarity">
    <text evidence="2 11 12">Belongs to the RPAP2 family.</text>
</comment>
<feature type="compositionally biased region" description="Polar residues" evidence="14">
    <location>
        <begin position="42"/>
        <end position="61"/>
    </location>
</feature>
<accession>A0ABZ2AJZ3</accession>
<organism evidence="16 17">
    <name type="scientific">Cryptococcus decagattii</name>
    <dbReference type="NCBI Taxonomy" id="1859122"/>
    <lineage>
        <taxon>Eukaryota</taxon>
        <taxon>Fungi</taxon>
        <taxon>Dikarya</taxon>
        <taxon>Basidiomycota</taxon>
        <taxon>Agaricomycotina</taxon>
        <taxon>Tremellomycetes</taxon>
        <taxon>Tremellales</taxon>
        <taxon>Cryptococcaceae</taxon>
        <taxon>Cryptococcus</taxon>
        <taxon>Cryptococcus gattii species complex</taxon>
    </lineage>
</organism>
<evidence type="ECO:0000256" key="5">
    <source>
        <dbReference type="ARBA" id="ARBA00022801"/>
    </source>
</evidence>
<dbReference type="RefSeq" id="XP_064718091.1">
    <property type="nucleotide sequence ID" value="XM_064862019.1"/>
</dbReference>
<feature type="region of interest" description="Disordered" evidence="14">
    <location>
        <begin position="362"/>
        <end position="399"/>
    </location>
</feature>